<comment type="caution">
    <text evidence="3">The sequence shown here is derived from an EMBL/GenBank/DDBJ whole genome shotgun (WGS) entry which is preliminary data.</text>
</comment>
<name>A0ABT5GIS3_9MICO</name>
<feature type="region of interest" description="Disordered" evidence="1">
    <location>
        <begin position="1"/>
        <end position="58"/>
    </location>
</feature>
<dbReference type="Pfam" id="PF00487">
    <property type="entry name" value="FA_desaturase"/>
    <property type="match status" value="1"/>
</dbReference>
<evidence type="ECO:0000313" key="4">
    <source>
        <dbReference type="Proteomes" id="UP001150259"/>
    </source>
</evidence>
<keyword evidence="4" id="KW-1185">Reference proteome</keyword>
<feature type="domain" description="Fatty acid desaturase" evidence="2">
    <location>
        <begin position="121"/>
        <end position="383"/>
    </location>
</feature>
<proteinExistence type="predicted"/>
<protein>
    <submittedName>
        <fullName evidence="3">Acyl-CoA desaturase</fullName>
    </submittedName>
</protein>
<dbReference type="Proteomes" id="UP001150259">
    <property type="component" value="Unassembled WGS sequence"/>
</dbReference>
<accession>A0ABT5GIS3</accession>
<feature type="region of interest" description="Disordered" evidence="1">
    <location>
        <begin position="409"/>
        <end position="434"/>
    </location>
</feature>
<organism evidence="3 4">
    <name type="scientific">Intrasporangium calvum</name>
    <dbReference type="NCBI Taxonomy" id="53358"/>
    <lineage>
        <taxon>Bacteria</taxon>
        <taxon>Bacillati</taxon>
        <taxon>Actinomycetota</taxon>
        <taxon>Actinomycetes</taxon>
        <taxon>Micrococcales</taxon>
        <taxon>Intrasporangiaceae</taxon>
        <taxon>Intrasporangium</taxon>
    </lineage>
</organism>
<dbReference type="EMBL" id="JAPFQL010000048">
    <property type="protein sequence ID" value="MDC5697998.1"/>
    <property type="molecule type" value="Genomic_DNA"/>
</dbReference>
<dbReference type="RefSeq" id="WP_272462572.1">
    <property type="nucleotide sequence ID" value="NZ_JAPFQL010000048.1"/>
</dbReference>
<evidence type="ECO:0000313" key="3">
    <source>
        <dbReference type="EMBL" id="MDC5697998.1"/>
    </source>
</evidence>
<dbReference type="PANTHER" id="PTHR19353">
    <property type="entry name" value="FATTY ACID DESATURASE 2"/>
    <property type="match status" value="1"/>
</dbReference>
<reference evidence="3 4" key="1">
    <citation type="submission" date="2022-11" db="EMBL/GenBank/DDBJ databases">
        <title>Anaerobic phenanthrene biodegradation by a DNRA strain PheN6.</title>
        <authorList>
            <person name="Zhang Z."/>
        </authorList>
    </citation>
    <scope>NUCLEOTIDE SEQUENCE [LARGE SCALE GENOMIC DNA]</scope>
    <source>
        <strain evidence="3 4">PheN6</strain>
    </source>
</reference>
<dbReference type="InterPro" id="IPR005804">
    <property type="entry name" value="FA_desaturase_dom"/>
</dbReference>
<dbReference type="CDD" id="cd03506">
    <property type="entry name" value="Delta6-FADS-like"/>
    <property type="match status" value="1"/>
</dbReference>
<feature type="compositionally biased region" description="Low complexity" evidence="1">
    <location>
        <begin position="1"/>
        <end position="35"/>
    </location>
</feature>
<gene>
    <name evidence="3" type="ORF">OO014_12085</name>
</gene>
<sequence length="434" mass="48184">MTTTANRPTETTDPTTRVTPTSPAGAPAPAEPTQPVRRKPVLAAAGGPSVRPPAAAHLSDEDVERLGAELDAIRDRVMASRGAKDAAYIRRVIKIQRTLELAGRATLLFSRKRAAFVAGTAMLSVAKILENMEIGHNVLHGQWDWMRDPDIHSTTWEWDFVSPARTWKHTHNDLHHTWTNVVGKDKDVGYELLRMDESQPWTPKALGNPLYNLVLAPFFEWGIALYDLELPAWQAGEKSTEDLKRDLLDTGRKALKQFSKDYAATPGAAALFGSGKQAFWGTFTANAIRNLWAHSVIFCGHFPDGVDTFTEEMIEGETRGDWYIRQMLGSGNISGSRLMHLMTGNLSHQIEHHLFPDLPSNHYAEVAVEVREICERYGLPYTTGPLPRQVFQAWAKVCRLALPPRAERLPKGSVNQAPPTVRRSSPLPMVAHGG</sequence>
<evidence type="ECO:0000256" key="1">
    <source>
        <dbReference type="SAM" id="MobiDB-lite"/>
    </source>
</evidence>
<evidence type="ECO:0000259" key="2">
    <source>
        <dbReference type="Pfam" id="PF00487"/>
    </source>
</evidence>
<dbReference type="InterPro" id="IPR012171">
    <property type="entry name" value="Fatty_acid_desaturase"/>
</dbReference>
<dbReference type="PANTHER" id="PTHR19353:SF19">
    <property type="entry name" value="DELTA(5) FATTY ACID DESATURASE C-RELATED"/>
    <property type="match status" value="1"/>
</dbReference>